<comment type="similarity">
    <text evidence="2">Belongs to the adaptor complexes large subunit family.</text>
</comment>
<dbReference type="Pfam" id="PF26171">
    <property type="entry name" value="Mu_AP3"/>
    <property type="match status" value="1"/>
</dbReference>
<evidence type="ECO:0000313" key="12">
    <source>
        <dbReference type="WBParaSite" id="EVEC_0001066601-mRNA-1"/>
    </source>
</evidence>
<feature type="compositionally biased region" description="Basic and acidic residues" evidence="8">
    <location>
        <begin position="721"/>
        <end position="733"/>
    </location>
</feature>
<keyword evidence="11" id="KW-1185">Reference proteome</keyword>
<evidence type="ECO:0000313" key="10">
    <source>
        <dbReference type="EMBL" id="VDD95258.1"/>
    </source>
</evidence>
<dbReference type="PANTHER" id="PTHR22781:SF12">
    <property type="entry name" value="AP-3 COMPLEX SUBUNIT DELTA-1"/>
    <property type="match status" value="1"/>
</dbReference>
<dbReference type="Pfam" id="PF01602">
    <property type="entry name" value="Adaptin_N"/>
    <property type="match status" value="1"/>
</dbReference>
<reference evidence="10 11" key="2">
    <citation type="submission" date="2018-10" db="EMBL/GenBank/DDBJ databases">
        <authorList>
            <consortium name="Pathogen Informatics"/>
        </authorList>
    </citation>
    <scope>NUCLEOTIDE SEQUENCE [LARGE SCALE GENOMIC DNA]</scope>
</reference>
<feature type="region of interest" description="Disordered" evidence="8">
    <location>
        <begin position="694"/>
        <end position="752"/>
    </location>
</feature>
<dbReference type="SUPFAM" id="SSF48371">
    <property type="entry name" value="ARM repeat"/>
    <property type="match status" value="1"/>
</dbReference>
<proteinExistence type="inferred from homology"/>
<dbReference type="InterPro" id="IPR016024">
    <property type="entry name" value="ARM-type_fold"/>
</dbReference>
<evidence type="ECO:0000256" key="5">
    <source>
        <dbReference type="ARBA" id="ARBA00022737"/>
    </source>
</evidence>
<evidence type="ECO:0000256" key="8">
    <source>
        <dbReference type="SAM" id="MobiDB-lite"/>
    </source>
</evidence>
<feature type="compositionally biased region" description="Basic residues" evidence="8">
    <location>
        <begin position="930"/>
        <end position="948"/>
    </location>
</feature>
<dbReference type="InterPro" id="IPR002553">
    <property type="entry name" value="Clathrin/coatomer_adapt-like_N"/>
</dbReference>
<evidence type="ECO:0000256" key="3">
    <source>
        <dbReference type="ARBA" id="ARBA00015717"/>
    </source>
</evidence>
<evidence type="ECO:0000256" key="6">
    <source>
        <dbReference type="ARBA" id="ARBA00022927"/>
    </source>
</evidence>
<feature type="domain" description="AP-3 complex subunit delta" evidence="9">
    <location>
        <begin position="717"/>
        <end position="870"/>
    </location>
</feature>
<dbReference type="InterPro" id="IPR010474">
    <property type="entry name" value="AP3D_dom_metazoa"/>
</dbReference>
<dbReference type="GO" id="GO:0006623">
    <property type="term" value="P:protein targeting to vacuole"/>
    <property type="evidence" value="ECO:0007669"/>
    <property type="project" value="TreeGrafter"/>
</dbReference>
<comment type="subcellular location">
    <subcellularLocation>
        <location evidence="1">Endomembrane system</location>
    </subcellularLocation>
</comment>
<keyword evidence="6" id="KW-0653">Protein transport</keyword>
<evidence type="ECO:0000256" key="1">
    <source>
        <dbReference type="ARBA" id="ARBA00004308"/>
    </source>
</evidence>
<dbReference type="GO" id="GO:0098943">
    <property type="term" value="P:neurotransmitter receptor transport, postsynaptic endosome to lysosome"/>
    <property type="evidence" value="ECO:0007669"/>
    <property type="project" value="TreeGrafter"/>
</dbReference>
<evidence type="ECO:0000256" key="2">
    <source>
        <dbReference type="ARBA" id="ARBA00006613"/>
    </source>
</evidence>
<keyword evidence="7" id="KW-0472">Membrane</keyword>
<sequence>MALRKVRSNLDRLFDKSLSDLIRGIRNNKDNEARYIASCIEEIKVELRQDPTFVKANAVEKLAYLQMMGYDISWASFNIIEVMASTKFTEKRVGWEILCFINSSHYLAASQCFHDSTDVLMLATNMIRKDLHSGNMYDTGVALGALACFVTADLARDLASDIVNLLSSTRPYIRKRGVLLLYKMFLKYPECLKSTFPRLKEKLEDPDAEYRAVVTENLFVSGVQSAAVNVICELARKNPKNYLTLAPVFFKLMTTSSNNWMLIKIIKLFGALVPLEPRLGKKLLEPLTNLINSTSAMSLLYECINTVIAVLISVSSGIPGDHTASIQLCVQKLGVLIEDSDQNLKYLGLLAMGKILQYHPKAVQAHKDIMLRCLDDRDESIRLRALDLLYGMVSKKNIMEIVRKLMDHVDAAEGSYYRDELLSRIISICSYNNFQHITNFEWYISVLVELTKVEGTKHGSLIAQQMQDVTVRVQSIRHFAVSQMALLVENAPLLLAGSEQHRSNIAEVLLAAAWICGEYAEHVCNPQSVLESMLRTKTNVMPGHVLSAYVQNIAKLYSLLLLKAEAEQDWDVIESLDNLMLSKLPQFELCDHLETQERACTLLAILRLVEQYHSKRENIGEDFAKLFEGELNPVASKAQRKVPVPDGLDLDKWIHDPPPSDELEEAVEMDEDLFGRKGLRSEFTRFGYFPKYGSEEEEEESVEKEAKKPSEKEVEEITEEELSKRRERRRAEVENNPYYVKGDSKPSAKRPTRFTALSSTEKCESTVTELQSPLEIPGVVGLDRYMEQQQSTLSWRAAKKEKRLRRTKKGKTSKAVVSSSDDDELVIVHQVNRADGELPENAKTTDEEDSENEARDEMDAVTKALDFDLEEALREEKERRAMMQGSSRNTDLSRGATSKESTDNLAAGSHSRRSPYHVITSPGNTEEPKKLKKTKKTKEKKTKSHKKSSSQENGVAEMSVESQSLIPSVDVGIDLTHSDAVLKNKKLERKKESKKKNKKVVSGDTKDHNEDYGTEGNYDPGCNGDVNGHQTVVKENCGPGETVVYENESELPKLSSYRLLAENDRVKLTYDVQSPASGSHEVTVGVVFTNKGGDSLRQLEMNILDTLNARLVRDPASSSLYTLLKKTNSIQGGIVLKFQLPPGVSTENAFKFNVEAMNVSQRLRGTLTYFVNVRVAFEGSEENDESVEEKLDFHILIPSTAFITPGTVGSEGFEVLLASGDVSKKSSVQFNTSFSWKELLQRICFYGHFNVVEEEEGCASLYAHHAVRMDPLCLLVKLKSGRVQIDGRSNDEQLLYALLNDFRELLSQ</sequence>
<dbReference type="Proteomes" id="UP000274131">
    <property type="component" value="Unassembled WGS sequence"/>
</dbReference>
<dbReference type="WBParaSite" id="EVEC_0001066601-mRNA-1">
    <property type="protein sequence ID" value="EVEC_0001066601-mRNA-1"/>
    <property type="gene ID" value="EVEC_0001066601"/>
</dbReference>
<feature type="region of interest" description="Disordered" evidence="8">
    <location>
        <begin position="830"/>
        <end position="960"/>
    </location>
</feature>
<dbReference type="GO" id="GO:0010008">
    <property type="term" value="C:endosome membrane"/>
    <property type="evidence" value="ECO:0007669"/>
    <property type="project" value="TreeGrafter"/>
</dbReference>
<feature type="region of interest" description="Disordered" evidence="8">
    <location>
        <begin position="984"/>
        <end position="1023"/>
    </location>
</feature>
<dbReference type="InterPro" id="IPR058898">
    <property type="entry name" value="Mu_AP3"/>
</dbReference>
<dbReference type="Gene3D" id="1.25.10.10">
    <property type="entry name" value="Leucine-rich Repeat Variant"/>
    <property type="match status" value="1"/>
</dbReference>
<dbReference type="GO" id="GO:0098830">
    <property type="term" value="C:presynaptic endosome"/>
    <property type="evidence" value="ECO:0007669"/>
    <property type="project" value="TreeGrafter"/>
</dbReference>
<dbReference type="GO" id="GO:0048490">
    <property type="term" value="P:anterograde synaptic vesicle transport"/>
    <property type="evidence" value="ECO:0007669"/>
    <property type="project" value="TreeGrafter"/>
</dbReference>
<feature type="compositionally biased region" description="Polar residues" evidence="8">
    <location>
        <begin position="884"/>
        <end position="899"/>
    </location>
</feature>
<feature type="compositionally biased region" description="Basic and acidic residues" evidence="8">
    <location>
        <begin position="871"/>
        <end position="881"/>
    </location>
</feature>
<dbReference type="STRING" id="51028.A0A0N4VIL3"/>
<feature type="compositionally biased region" description="Basic and acidic residues" evidence="8">
    <location>
        <begin position="703"/>
        <end position="712"/>
    </location>
</feature>
<evidence type="ECO:0000256" key="4">
    <source>
        <dbReference type="ARBA" id="ARBA00022448"/>
    </source>
</evidence>
<dbReference type="InterPro" id="IPR017105">
    <property type="entry name" value="AP3_complex_dsu"/>
</dbReference>
<feature type="compositionally biased region" description="Basic residues" evidence="8">
    <location>
        <begin position="984"/>
        <end position="999"/>
    </location>
</feature>
<gene>
    <name evidence="10" type="ORF">EVEC_LOCUS10009</name>
</gene>
<dbReference type="PANTHER" id="PTHR22781">
    <property type="entry name" value="DELTA ADAPTIN-RELATED"/>
    <property type="match status" value="1"/>
</dbReference>
<dbReference type="FunFam" id="1.25.10.10:FF:000251">
    <property type="entry name" value="AP-3 complex subunit delta"/>
    <property type="match status" value="1"/>
</dbReference>
<dbReference type="GO" id="GO:0030123">
    <property type="term" value="C:AP-3 adaptor complex"/>
    <property type="evidence" value="ECO:0007669"/>
    <property type="project" value="InterPro"/>
</dbReference>
<dbReference type="SMART" id="SM01354">
    <property type="entry name" value="BLVR"/>
    <property type="match status" value="1"/>
</dbReference>
<keyword evidence="5" id="KW-0677">Repeat</keyword>
<evidence type="ECO:0000313" key="11">
    <source>
        <dbReference type="Proteomes" id="UP000274131"/>
    </source>
</evidence>
<keyword evidence="4" id="KW-0813">Transport</keyword>
<dbReference type="GO" id="GO:0048499">
    <property type="term" value="P:synaptic vesicle membrane organization"/>
    <property type="evidence" value="ECO:0007669"/>
    <property type="project" value="TreeGrafter"/>
</dbReference>
<dbReference type="GO" id="GO:1904115">
    <property type="term" value="C:axon cytoplasm"/>
    <property type="evidence" value="ECO:0007669"/>
    <property type="project" value="GOC"/>
</dbReference>
<accession>A0A0N4VIL3</accession>
<dbReference type="GO" id="GO:0043195">
    <property type="term" value="C:terminal bouton"/>
    <property type="evidence" value="ECO:0007669"/>
    <property type="project" value="TreeGrafter"/>
</dbReference>
<organism evidence="12">
    <name type="scientific">Enterobius vermicularis</name>
    <name type="common">Human pinworm</name>
    <dbReference type="NCBI Taxonomy" id="51028"/>
    <lineage>
        <taxon>Eukaryota</taxon>
        <taxon>Metazoa</taxon>
        <taxon>Ecdysozoa</taxon>
        <taxon>Nematoda</taxon>
        <taxon>Chromadorea</taxon>
        <taxon>Rhabditida</taxon>
        <taxon>Spirurina</taxon>
        <taxon>Oxyuridomorpha</taxon>
        <taxon>Oxyuroidea</taxon>
        <taxon>Oxyuridae</taxon>
        <taxon>Enterobius</taxon>
    </lineage>
</organism>
<name>A0A0N4VIL3_ENTVE</name>
<dbReference type="EMBL" id="UXUI01010457">
    <property type="protein sequence ID" value="VDD95258.1"/>
    <property type="molecule type" value="Genomic_DNA"/>
</dbReference>
<dbReference type="GO" id="GO:0006896">
    <property type="term" value="P:Golgi to vacuole transport"/>
    <property type="evidence" value="ECO:0007669"/>
    <property type="project" value="TreeGrafter"/>
</dbReference>
<dbReference type="InterPro" id="IPR011989">
    <property type="entry name" value="ARM-like"/>
</dbReference>
<protein>
    <recommendedName>
        <fullName evidence="3">AP-3 complex subunit delta</fullName>
    </recommendedName>
</protein>
<dbReference type="Pfam" id="PF06375">
    <property type="entry name" value="AP3D1"/>
    <property type="match status" value="1"/>
</dbReference>
<dbReference type="OrthoDB" id="10264595at2759"/>
<evidence type="ECO:0000256" key="7">
    <source>
        <dbReference type="ARBA" id="ARBA00023136"/>
    </source>
</evidence>
<reference evidence="12" key="1">
    <citation type="submission" date="2017-02" db="UniProtKB">
        <authorList>
            <consortium name="WormBaseParasite"/>
        </authorList>
    </citation>
    <scope>IDENTIFICATION</scope>
</reference>
<evidence type="ECO:0000259" key="9">
    <source>
        <dbReference type="SMART" id="SM01354"/>
    </source>
</evidence>
<dbReference type="GO" id="GO:0016182">
    <property type="term" value="P:synaptic vesicle budding from endosome"/>
    <property type="evidence" value="ECO:0007669"/>
    <property type="project" value="TreeGrafter"/>
</dbReference>